<feature type="compositionally biased region" description="Basic residues" evidence="1">
    <location>
        <begin position="57"/>
        <end position="84"/>
    </location>
</feature>
<evidence type="ECO:0000313" key="3">
    <source>
        <dbReference type="Proteomes" id="UP000000763"/>
    </source>
</evidence>
<feature type="region of interest" description="Disordered" evidence="1">
    <location>
        <begin position="1"/>
        <end position="96"/>
    </location>
</feature>
<protein>
    <submittedName>
        <fullName evidence="2">Uncharacterized protein</fullName>
    </submittedName>
</protein>
<evidence type="ECO:0000256" key="1">
    <source>
        <dbReference type="SAM" id="MobiDB-lite"/>
    </source>
</evidence>
<reference evidence="3" key="2">
    <citation type="journal article" date="2008" name="Nucleic Acids Res.">
        <title>The rice annotation project database (RAP-DB): 2008 update.</title>
        <authorList>
            <consortium name="The rice annotation project (RAP)"/>
        </authorList>
    </citation>
    <scope>GENOME REANNOTATION</scope>
    <source>
        <strain evidence="3">cv. Nipponbare</strain>
    </source>
</reference>
<reference evidence="3" key="1">
    <citation type="journal article" date="2005" name="Nature">
        <title>The map-based sequence of the rice genome.</title>
        <authorList>
            <consortium name="International rice genome sequencing project (IRGSP)"/>
            <person name="Matsumoto T."/>
            <person name="Wu J."/>
            <person name="Kanamori H."/>
            <person name="Katayose Y."/>
            <person name="Fujisawa M."/>
            <person name="Namiki N."/>
            <person name="Mizuno H."/>
            <person name="Yamamoto K."/>
            <person name="Antonio B.A."/>
            <person name="Baba T."/>
            <person name="Sakata K."/>
            <person name="Nagamura Y."/>
            <person name="Aoki H."/>
            <person name="Arikawa K."/>
            <person name="Arita K."/>
            <person name="Bito T."/>
            <person name="Chiden Y."/>
            <person name="Fujitsuka N."/>
            <person name="Fukunaka R."/>
            <person name="Hamada M."/>
            <person name="Harada C."/>
            <person name="Hayashi A."/>
            <person name="Hijishita S."/>
            <person name="Honda M."/>
            <person name="Hosokawa S."/>
            <person name="Ichikawa Y."/>
            <person name="Idonuma A."/>
            <person name="Iijima M."/>
            <person name="Ikeda M."/>
            <person name="Ikeno M."/>
            <person name="Ito K."/>
            <person name="Ito S."/>
            <person name="Ito T."/>
            <person name="Ito Y."/>
            <person name="Ito Y."/>
            <person name="Iwabuchi A."/>
            <person name="Kamiya K."/>
            <person name="Karasawa W."/>
            <person name="Kurita K."/>
            <person name="Katagiri S."/>
            <person name="Kikuta A."/>
            <person name="Kobayashi H."/>
            <person name="Kobayashi N."/>
            <person name="Machita K."/>
            <person name="Maehara T."/>
            <person name="Masukawa M."/>
            <person name="Mizubayashi T."/>
            <person name="Mukai Y."/>
            <person name="Nagasaki H."/>
            <person name="Nagata Y."/>
            <person name="Naito S."/>
            <person name="Nakashima M."/>
            <person name="Nakama Y."/>
            <person name="Nakamichi Y."/>
            <person name="Nakamura M."/>
            <person name="Meguro A."/>
            <person name="Negishi M."/>
            <person name="Ohta I."/>
            <person name="Ohta T."/>
            <person name="Okamoto M."/>
            <person name="Ono N."/>
            <person name="Saji S."/>
            <person name="Sakaguchi M."/>
            <person name="Sakai K."/>
            <person name="Shibata M."/>
            <person name="Shimokawa T."/>
            <person name="Song J."/>
            <person name="Takazaki Y."/>
            <person name="Terasawa K."/>
            <person name="Tsugane M."/>
            <person name="Tsuji K."/>
            <person name="Ueda S."/>
            <person name="Waki K."/>
            <person name="Yamagata H."/>
            <person name="Yamamoto M."/>
            <person name="Yamamoto S."/>
            <person name="Yamane H."/>
            <person name="Yoshiki S."/>
            <person name="Yoshihara R."/>
            <person name="Yukawa K."/>
            <person name="Zhong H."/>
            <person name="Yano M."/>
            <person name="Yuan Q."/>
            <person name="Ouyang S."/>
            <person name="Liu J."/>
            <person name="Jones K.M."/>
            <person name="Gansberger K."/>
            <person name="Moffat K."/>
            <person name="Hill J."/>
            <person name="Bera J."/>
            <person name="Fadrosh D."/>
            <person name="Jin S."/>
            <person name="Johri S."/>
            <person name="Kim M."/>
            <person name="Overton L."/>
            <person name="Reardon M."/>
            <person name="Tsitrin T."/>
            <person name="Vuong H."/>
            <person name="Weaver B."/>
            <person name="Ciecko A."/>
            <person name="Tallon L."/>
            <person name="Jackson J."/>
            <person name="Pai G."/>
            <person name="Aken S.V."/>
            <person name="Utterback T."/>
            <person name="Reidmuller S."/>
            <person name="Feldblyum T."/>
            <person name="Hsiao J."/>
            <person name="Zismann V."/>
            <person name="Iobst S."/>
            <person name="de Vazeille A.R."/>
            <person name="Buell C.R."/>
            <person name="Ying K."/>
            <person name="Li Y."/>
            <person name="Lu T."/>
            <person name="Huang Y."/>
            <person name="Zhao Q."/>
            <person name="Feng Q."/>
            <person name="Zhang L."/>
            <person name="Zhu J."/>
            <person name="Weng Q."/>
            <person name="Mu J."/>
            <person name="Lu Y."/>
            <person name="Fan D."/>
            <person name="Liu Y."/>
            <person name="Guan J."/>
            <person name="Zhang Y."/>
            <person name="Yu S."/>
            <person name="Liu X."/>
            <person name="Zhang Y."/>
            <person name="Hong G."/>
            <person name="Han B."/>
            <person name="Choisne N."/>
            <person name="Demange N."/>
            <person name="Orjeda G."/>
            <person name="Samain S."/>
            <person name="Cattolico L."/>
            <person name="Pelletier E."/>
            <person name="Couloux A."/>
            <person name="Segurens B."/>
            <person name="Wincker P."/>
            <person name="D'Hont A."/>
            <person name="Scarpelli C."/>
            <person name="Weissenbach J."/>
            <person name="Salanoubat M."/>
            <person name="Quetier F."/>
            <person name="Yu Y."/>
            <person name="Kim H.R."/>
            <person name="Rambo T."/>
            <person name="Currie J."/>
            <person name="Collura K."/>
            <person name="Luo M."/>
            <person name="Yang T."/>
            <person name="Ammiraju J.S.S."/>
            <person name="Engler F."/>
            <person name="Soderlund C."/>
            <person name="Wing R.A."/>
            <person name="Palmer L.E."/>
            <person name="de la Bastide M."/>
            <person name="Spiegel L."/>
            <person name="Nascimento L."/>
            <person name="Zutavern T."/>
            <person name="O'Shaughnessy A."/>
            <person name="Dike S."/>
            <person name="Dedhia N."/>
            <person name="Preston R."/>
            <person name="Balija V."/>
            <person name="McCombie W.R."/>
            <person name="Chow T."/>
            <person name="Chen H."/>
            <person name="Chung M."/>
            <person name="Chen C."/>
            <person name="Shaw J."/>
            <person name="Wu H."/>
            <person name="Hsiao K."/>
            <person name="Chao Y."/>
            <person name="Chu M."/>
            <person name="Cheng C."/>
            <person name="Hour A."/>
            <person name="Lee P."/>
            <person name="Lin S."/>
            <person name="Lin Y."/>
            <person name="Liou J."/>
            <person name="Liu S."/>
            <person name="Hsing Y."/>
            <person name="Raghuvanshi S."/>
            <person name="Mohanty A."/>
            <person name="Bharti A.K."/>
            <person name="Gaur A."/>
            <person name="Gupta V."/>
            <person name="Kumar D."/>
            <person name="Ravi V."/>
            <person name="Vij S."/>
            <person name="Kapur A."/>
            <person name="Khurana P."/>
            <person name="Khurana P."/>
            <person name="Khurana J.P."/>
            <person name="Tyagi A.K."/>
            <person name="Gaikwad K."/>
            <person name="Singh A."/>
            <person name="Dalal V."/>
            <person name="Srivastava S."/>
            <person name="Dixit A."/>
            <person name="Pal A.K."/>
            <person name="Ghazi I.A."/>
            <person name="Yadav M."/>
            <person name="Pandit A."/>
            <person name="Bhargava A."/>
            <person name="Sureshbabu K."/>
            <person name="Batra K."/>
            <person name="Sharma T.R."/>
            <person name="Mohapatra T."/>
            <person name="Singh N.K."/>
            <person name="Messing J."/>
            <person name="Nelson A.B."/>
            <person name="Fuks G."/>
            <person name="Kavchok S."/>
            <person name="Keizer G."/>
            <person name="Linton E."/>
            <person name="Llaca V."/>
            <person name="Song R."/>
            <person name="Tanyolac B."/>
            <person name="Young S."/>
            <person name="Ho-Il K."/>
            <person name="Hahn J.H."/>
            <person name="Sangsakoo G."/>
            <person name="Vanavichit A."/>
            <person name="de Mattos Luiz.A.T."/>
            <person name="Zimmer P.D."/>
            <person name="Malone G."/>
            <person name="Dellagostin O."/>
            <person name="de Oliveira A.C."/>
            <person name="Bevan M."/>
            <person name="Bancroft I."/>
            <person name="Minx P."/>
            <person name="Cordum H."/>
            <person name="Wilson R."/>
            <person name="Cheng Z."/>
            <person name="Jin W."/>
            <person name="Jiang J."/>
            <person name="Leong S.A."/>
            <person name="Iwama H."/>
            <person name="Gojobori T."/>
            <person name="Itoh T."/>
            <person name="Niimura Y."/>
            <person name="Fujii Y."/>
            <person name="Habara T."/>
            <person name="Sakai H."/>
            <person name="Sato Y."/>
            <person name="Wilson G."/>
            <person name="Kumar K."/>
            <person name="McCouch S."/>
            <person name="Juretic N."/>
            <person name="Hoen D."/>
            <person name="Wright S."/>
            <person name="Bruskiewich R."/>
            <person name="Bureau T."/>
            <person name="Miyao A."/>
            <person name="Hirochika H."/>
            <person name="Nishikawa T."/>
            <person name="Kadowaki K."/>
            <person name="Sugiura M."/>
            <person name="Burr B."/>
            <person name="Sasaki T."/>
        </authorList>
    </citation>
    <scope>NUCLEOTIDE SEQUENCE [LARGE SCALE GENOMIC DNA]</scope>
    <source>
        <strain evidence="3">cv. Nipponbare</strain>
    </source>
</reference>
<sequence>MASVTVKPVTDSFDPDDQSNYSPSQMTYLNRATDDQSNYSPSQMTYLNRTTTSALTPRHHRSRSHSRYRGRRIQHSRGRRHRIRCPPSPLSPTATTCRFRGRGRRIRKLPPLAPEVQNIADR</sequence>
<gene>
    <name evidence="2" type="primary">OSJNBa0056L09.15</name>
</gene>
<organism evidence="2 3">
    <name type="scientific">Oryza sativa subsp. japonica</name>
    <name type="common">Rice</name>
    <dbReference type="NCBI Taxonomy" id="39947"/>
    <lineage>
        <taxon>Eukaryota</taxon>
        <taxon>Viridiplantae</taxon>
        <taxon>Streptophyta</taxon>
        <taxon>Embryophyta</taxon>
        <taxon>Tracheophyta</taxon>
        <taxon>Spermatophyta</taxon>
        <taxon>Magnoliopsida</taxon>
        <taxon>Liliopsida</taxon>
        <taxon>Poales</taxon>
        <taxon>Poaceae</taxon>
        <taxon>BOP clade</taxon>
        <taxon>Oryzoideae</taxon>
        <taxon>Oryzeae</taxon>
        <taxon>Oryzinae</taxon>
        <taxon>Oryza</taxon>
        <taxon>Oryza sativa</taxon>
    </lineage>
</organism>
<name>Q6YZ81_ORYSJ</name>
<evidence type="ECO:0000313" key="2">
    <source>
        <dbReference type="EMBL" id="BAC99798.1"/>
    </source>
</evidence>
<proteinExistence type="predicted"/>
<dbReference type="Proteomes" id="UP000000763">
    <property type="component" value="Chromosome 8"/>
</dbReference>
<feature type="compositionally biased region" description="Polar residues" evidence="1">
    <location>
        <begin position="18"/>
        <end position="55"/>
    </location>
</feature>
<dbReference type="AlphaFoldDB" id="Q6YZ81"/>
<dbReference type="EMBL" id="AP005537">
    <property type="protein sequence ID" value="BAC99798.1"/>
    <property type="molecule type" value="Genomic_DNA"/>
</dbReference>
<accession>Q6YZ81</accession>